<evidence type="ECO:0000313" key="3">
    <source>
        <dbReference type="Proteomes" id="UP000186817"/>
    </source>
</evidence>
<reference evidence="2 3" key="1">
    <citation type="submission" date="2016-02" db="EMBL/GenBank/DDBJ databases">
        <title>Genome analysis of coral dinoflagellate symbionts highlights evolutionary adaptations to a symbiotic lifestyle.</title>
        <authorList>
            <person name="Aranda M."/>
            <person name="Li Y."/>
            <person name="Liew Y.J."/>
            <person name="Baumgarten S."/>
            <person name="Simakov O."/>
            <person name="Wilson M."/>
            <person name="Piel J."/>
            <person name="Ashoor H."/>
            <person name="Bougouffa S."/>
            <person name="Bajic V.B."/>
            <person name="Ryu T."/>
            <person name="Ravasi T."/>
            <person name="Bayer T."/>
            <person name="Micklem G."/>
            <person name="Kim H."/>
            <person name="Bhak J."/>
            <person name="Lajeunesse T.C."/>
            <person name="Voolstra C.R."/>
        </authorList>
    </citation>
    <scope>NUCLEOTIDE SEQUENCE [LARGE SCALE GENOMIC DNA]</scope>
    <source>
        <strain evidence="2 3">CCMP2467</strain>
    </source>
</reference>
<dbReference type="EMBL" id="LSRX01000863">
    <property type="protein sequence ID" value="OLP87381.1"/>
    <property type="molecule type" value="Genomic_DNA"/>
</dbReference>
<protein>
    <submittedName>
        <fullName evidence="2">Uncharacterized protein</fullName>
    </submittedName>
</protein>
<sequence length="1693" mass="187369">MRPRARSAATQRKPGVVAAMAAPSSVTLVPRDGTDIATTLQALGLNFGLDDKVVQALLATKVQNLEEVRYFFADEAAVDPWLKKTALGEDHNIQAARLRRCWAAIRLYFSQSEADRSKVALADLDCILGEGELRDLKTNFWRRYRQRYPPEVHPSDATISRMSREMGKRMLCIFSVWKVKSLQHQLLSSVKRRKLAPNLYTEDDDPDEAGPRDAESYLDRLFTLCLAYAMAGTMAVPAAPAAMEEASLGADSTLFVAVPVDVVMMYWFRAKRTSALVAAAHRLPWLQARDQEERTEWVARFRDSQKTLGQVIKEVYVARDSRLLEHFVLGSVAGKKVAARMKDGKQLCADFQRGKCNKKAGSGLGEFIISPAAHDIDQRPCLSPSVVVLQSDPDNLLGTAFLWCGWHVLPSSGRPCPTGDPEYIRWLGASAADISSADLLFISRDQVDRPRAGEVPEFFDDGRALRRPLADSRAVGRDPAAKLPSQAPSMATDSPKDAGIAFLQQQVKQVRERGGGCVVEEALVPASSHRLTVPADAFSEAWHDTPYSSCVFAGARCQSQRLRHNIDELASGPPLLCQHFHDPSEWDPSWVGGEQWSPCQEEAQVTAPLAFFIAVSASWWAARHGLAVVQIHRLPPVEITGRREHWLRFAPESLRSVAMAPLAISLGMRPGQLPAADQVPVKALAEDRVVEKGLLPVGCVYVGQGNYQHKLPTSKWRNPWVAGLTCDPEHALVRYANFVAAELWNDLAELVDQTLLSDTPMEVPCEADVLAGLLFCRLGQDGPLPHPKAAGLWLPSTVRIREAWATGRSVGQAVPVPFQQEAVVLRFRKLFPADWFRGFRFPMIEDLLNQAPFDSFGRWLAARGDEWEGPLVPVAAERQQRFRQRTADGLQVGASTHRAALPPLLPFGLSVDEHFEQSLHLGTRPLPTELHPVLDADLLFAAEMNAKYRGALRPMRQRAVGALKELQRRWRSVSARLRTHQPPLLRRATKQRDIGFTALLLILASWGDVTYAHGLVKGLPAVGFAPPYGVFPVQDAVPVSFEEVLGDWPKHNAETIRRLKPGRLDQVLLEQSLADAAQGFCSEPLSQAGVQRLLKGQPFRVIPRCVITQGSGKHRIIDNAADGGQSATSADSNKLVLCSPLRPAQHLRATISYMSEEELSVARAEDTWQTGGEDWPNAYRHSPMSSEESRACVVCFWHEEWQQPAFQVYAGLLFGLPLAVTSFNRYSRLVEALGRRLVMTMVSLYFDDATVGDWASSKGSGQWAFGQLNVLLGTPFADSKRQPMSHRGDFLGLAHDMSRALSDGVVHFWPRDRIVQKVSSMLADAESSSCLHPGQAAKIYGILNFFEQGVYGKVGAGSLWAIKERQYETATQLTQDLLDNFRYIRAIIRAQPHRQLPVVPLPCDRFVCASDAAEEPATGGTGGFLIVWFSGTHQTRQGFVADVHPWWYSVWQTAEVHIAQLEISMVAYALLGLPDRFRNRRGIWFLDNVASLMALVKGRSASRDLENFAHMVHMLLLGLNTQMWFEYIPSKSNWAVPKASPREEVVRQSEFGADWEKVFLFKGTCVFLGLGEFRHWAMLAADVVLFSVALCANGIVDATALQHASGTRLYCRENYVIAAATLRAAGSFLGPPAVRILALSGEDAGAAVQLVLVLLAIVSVATIKHLGAWLHDTEADLLAAQCRLKDKVVSHRE</sequence>
<feature type="region of interest" description="Disordered" evidence="1">
    <location>
        <begin position="470"/>
        <end position="494"/>
    </location>
</feature>
<keyword evidence="3" id="KW-1185">Reference proteome</keyword>
<organism evidence="2 3">
    <name type="scientific">Symbiodinium microadriaticum</name>
    <name type="common">Dinoflagellate</name>
    <name type="synonym">Zooxanthella microadriatica</name>
    <dbReference type="NCBI Taxonomy" id="2951"/>
    <lineage>
        <taxon>Eukaryota</taxon>
        <taxon>Sar</taxon>
        <taxon>Alveolata</taxon>
        <taxon>Dinophyceae</taxon>
        <taxon>Suessiales</taxon>
        <taxon>Symbiodiniaceae</taxon>
        <taxon>Symbiodinium</taxon>
    </lineage>
</organism>
<feature type="compositionally biased region" description="Basic and acidic residues" evidence="1">
    <location>
        <begin position="470"/>
        <end position="480"/>
    </location>
</feature>
<evidence type="ECO:0000256" key="1">
    <source>
        <dbReference type="SAM" id="MobiDB-lite"/>
    </source>
</evidence>
<proteinExistence type="predicted"/>
<accession>A0A1Q9CWT0</accession>
<name>A0A1Q9CWT0_SYMMI</name>
<evidence type="ECO:0000313" key="2">
    <source>
        <dbReference type="EMBL" id="OLP87381.1"/>
    </source>
</evidence>
<gene>
    <name evidence="2" type="ORF">AK812_SmicGene31417</name>
</gene>
<comment type="caution">
    <text evidence="2">The sequence shown here is derived from an EMBL/GenBank/DDBJ whole genome shotgun (WGS) entry which is preliminary data.</text>
</comment>
<dbReference type="Proteomes" id="UP000186817">
    <property type="component" value="Unassembled WGS sequence"/>
</dbReference>
<dbReference type="OrthoDB" id="442658at2759"/>